<evidence type="ECO:0000313" key="1">
    <source>
        <dbReference type="EMBL" id="EKT64626.1"/>
    </source>
</evidence>
<gene>
    <name evidence="1" type="ORF">OOA_02477</name>
</gene>
<dbReference type="PATRIC" id="fig|1141662.3.peg.498"/>
<name>K8WXH2_9GAMM</name>
<dbReference type="AlphaFoldDB" id="K8WXH2"/>
<evidence type="ECO:0000313" key="2">
    <source>
        <dbReference type="Proteomes" id="UP000009336"/>
    </source>
</evidence>
<proteinExistence type="predicted"/>
<dbReference type="EMBL" id="AKKL01000007">
    <property type="protein sequence ID" value="EKT64626.1"/>
    <property type="molecule type" value="Genomic_DNA"/>
</dbReference>
<sequence>MFSNISIGIYLYERMPILNEKYQSSREIKQANTQSLKNCESHFQQSDSLISTLDLNSEPTLDVFTMIANHQQQVVLAMLGHNPEQAIALQLQASIDIYASQLNYIYGWTQGGKEMFGSSLEMMFSALEEKGLQGVDYEDMFHLVMLDALLHAEEYGIDDTTLTKMSHLLEKSGSGGHNTWDYTPEQLGQMAEEIWAALYNSSMPVTSLAYKAMSSIAGGPPSSTMPDVFKKQFTSEVYNDPSQGGWLVENGNNSINPMVKMVIMSNLLTKYTLDQNMMERFLKTSSLEEIDQIVYQATDGKYTGAINFLFTEDKNWQDLSDPKKPLPDGVTVALDYRGMPNAAYLKTLYQDLVGREISESELEEINRIGDQVKMLQQTLKYWTQLCCDEQLAMARNI</sequence>
<dbReference type="eggNOG" id="ENOG5033Q09">
    <property type="taxonomic scope" value="Bacteria"/>
</dbReference>
<reference evidence="1 2" key="1">
    <citation type="journal article" date="2012" name="BMC Genomics">
        <title>Comparative genomics of bacteria in the genus Providencia isolated from wild Drosophila melanogaster.</title>
        <authorList>
            <person name="Galac M.R."/>
            <person name="Lazzaro B.P."/>
        </authorList>
    </citation>
    <scope>NUCLEOTIDE SEQUENCE [LARGE SCALE GENOMIC DNA]</scope>
    <source>
        <strain evidence="1 2">DSM 19968</strain>
    </source>
</reference>
<dbReference type="Proteomes" id="UP000009336">
    <property type="component" value="Unassembled WGS sequence"/>
</dbReference>
<organism evidence="1 2">
    <name type="scientific">Providencia burhodogranariea DSM 19968</name>
    <dbReference type="NCBI Taxonomy" id="1141662"/>
    <lineage>
        <taxon>Bacteria</taxon>
        <taxon>Pseudomonadati</taxon>
        <taxon>Pseudomonadota</taxon>
        <taxon>Gammaproteobacteria</taxon>
        <taxon>Enterobacterales</taxon>
        <taxon>Morganellaceae</taxon>
        <taxon>Providencia</taxon>
    </lineage>
</organism>
<dbReference type="HOGENOM" id="CLU_741759_0_0_6"/>
<dbReference type="RefSeq" id="WP_008910542.1">
    <property type="nucleotide sequence ID" value="NZ_KB233222.1"/>
</dbReference>
<accession>K8WXH2</accession>
<dbReference type="OrthoDB" id="6463051at2"/>
<keyword evidence="2" id="KW-1185">Reference proteome</keyword>
<comment type="caution">
    <text evidence="1">The sequence shown here is derived from an EMBL/GenBank/DDBJ whole genome shotgun (WGS) entry which is preliminary data.</text>
</comment>
<protein>
    <submittedName>
        <fullName evidence="1">Uncharacterized protein</fullName>
    </submittedName>
</protein>